<dbReference type="Gene3D" id="3.30.70.330">
    <property type="match status" value="1"/>
</dbReference>
<dbReference type="SMART" id="SM00360">
    <property type="entry name" value="RRM"/>
    <property type="match status" value="1"/>
</dbReference>
<accession>A0A6T1MQ97</accession>
<sequence>MGWGGGGKGWGGSGKDGWGGNKGGWTTAWQPWFQKQPWGKGGDKAKGKGKGGRAKGHRDMGFTNEQKVWIGGIPENATFKELFELLKPAGAKWCECFDGNGKGTGVACFSSQEEAQEAIAKFQGSPLNGAPLQLDVWEKKPKTT</sequence>
<dbReference type="AlphaFoldDB" id="A0A6T1MQ97"/>
<feature type="compositionally biased region" description="Basic residues" evidence="2">
    <location>
        <begin position="47"/>
        <end position="56"/>
    </location>
</feature>
<proteinExistence type="predicted"/>
<dbReference type="EMBL" id="HBNR01083529">
    <property type="protein sequence ID" value="CAE4660997.1"/>
    <property type="molecule type" value="Transcribed_RNA"/>
</dbReference>
<dbReference type="CDD" id="cd00590">
    <property type="entry name" value="RRM_SF"/>
    <property type="match status" value="1"/>
</dbReference>
<dbReference type="EMBL" id="HBNR01083528">
    <property type="protein sequence ID" value="CAE4660995.1"/>
    <property type="molecule type" value="Transcribed_RNA"/>
</dbReference>
<feature type="compositionally biased region" description="Gly residues" evidence="2">
    <location>
        <begin position="1"/>
        <end position="23"/>
    </location>
</feature>
<gene>
    <name evidence="4" type="ORF">AMON00008_LOCUS59814</name>
    <name evidence="5" type="ORF">AMON00008_LOCUS59815</name>
</gene>
<dbReference type="GO" id="GO:0003723">
    <property type="term" value="F:RNA binding"/>
    <property type="evidence" value="ECO:0007669"/>
    <property type="project" value="UniProtKB-UniRule"/>
</dbReference>
<name>A0A6T1MQ97_9DINO</name>
<dbReference type="InterPro" id="IPR035979">
    <property type="entry name" value="RBD_domain_sf"/>
</dbReference>
<dbReference type="SUPFAM" id="SSF54928">
    <property type="entry name" value="RNA-binding domain, RBD"/>
    <property type="match status" value="1"/>
</dbReference>
<feature type="region of interest" description="Disordered" evidence="2">
    <location>
        <begin position="1"/>
        <end position="61"/>
    </location>
</feature>
<dbReference type="Pfam" id="PF00076">
    <property type="entry name" value="RRM_1"/>
    <property type="match status" value="1"/>
</dbReference>
<keyword evidence="1" id="KW-0694">RNA-binding</keyword>
<organism evidence="4">
    <name type="scientific">Alexandrium monilatum</name>
    <dbReference type="NCBI Taxonomy" id="311494"/>
    <lineage>
        <taxon>Eukaryota</taxon>
        <taxon>Sar</taxon>
        <taxon>Alveolata</taxon>
        <taxon>Dinophyceae</taxon>
        <taxon>Gonyaulacales</taxon>
        <taxon>Pyrocystaceae</taxon>
        <taxon>Alexandrium</taxon>
    </lineage>
</organism>
<dbReference type="PROSITE" id="PS50102">
    <property type="entry name" value="RRM"/>
    <property type="match status" value="1"/>
</dbReference>
<feature type="domain" description="RRM" evidence="3">
    <location>
        <begin position="66"/>
        <end position="139"/>
    </location>
</feature>
<dbReference type="InterPro" id="IPR012677">
    <property type="entry name" value="Nucleotide-bd_a/b_plait_sf"/>
</dbReference>
<evidence type="ECO:0000256" key="1">
    <source>
        <dbReference type="PROSITE-ProRule" id="PRU00176"/>
    </source>
</evidence>
<evidence type="ECO:0000256" key="2">
    <source>
        <dbReference type="SAM" id="MobiDB-lite"/>
    </source>
</evidence>
<protein>
    <recommendedName>
        <fullName evidence="3">RRM domain-containing protein</fullName>
    </recommendedName>
</protein>
<evidence type="ECO:0000259" key="3">
    <source>
        <dbReference type="PROSITE" id="PS50102"/>
    </source>
</evidence>
<evidence type="ECO:0000313" key="4">
    <source>
        <dbReference type="EMBL" id="CAE4660995.1"/>
    </source>
</evidence>
<reference evidence="4" key="1">
    <citation type="submission" date="2021-01" db="EMBL/GenBank/DDBJ databases">
        <authorList>
            <person name="Corre E."/>
            <person name="Pelletier E."/>
            <person name="Niang G."/>
            <person name="Scheremetjew M."/>
            <person name="Finn R."/>
            <person name="Kale V."/>
            <person name="Holt S."/>
            <person name="Cochrane G."/>
            <person name="Meng A."/>
            <person name="Brown T."/>
            <person name="Cohen L."/>
        </authorList>
    </citation>
    <scope>NUCLEOTIDE SEQUENCE</scope>
    <source>
        <strain evidence="4">CCMP3105</strain>
    </source>
</reference>
<dbReference type="InterPro" id="IPR000504">
    <property type="entry name" value="RRM_dom"/>
</dbReference>
<evidence type="ECO:0000313" key="5">
    <source>
        <dbReference type="EMBL" id="CAE4660997.1"/>
    </source>
</evidence>